<dbReference type="PANTHER" id="PTHR39355">
    <property type="entry name" value="PROTEIN CBG20624"/>
    <property type="match status" value="1"/>
</dbReference>
<sequence>MPDENRVADDNVSFTDVGDPTAGGGARQGSSAMLDLLGSMDKKDKKAKKNKKKETKKKKKEKTKYKKVRKVDKYESQNFLYRVEGSMFCAGIIVGIIMLLTFIILGIVFSVRTNGNMVSYMAPWWGTADEAKDDGDE</sequence>
<evidence type="ECO:0000313" key="3">
    <source>
        <dbReference type="EMBL" id="KAF1765997.1"/>
    </source>
</evidence>
<dbReference type="InterPro" id="IPR040019">
    <property type="entry name" value="C27D6.3-like"/>
</dbReference>
<dbReference type="KEGG" id="crq:GCK72_005952"/>
<dbReference type="CTD" id="9800375"/>
<dbReference type="PANTHER" id="PTHR39355:SF1">
    <property type="entry name" value="PROTEIN CBG20624"/>
    <property type="match status" value="1"/>
</dbReference>
<keyword evidence="2" id="KW-0812">Transmembrane</keyword>
<gene>
    <name evidence="3" type="ORF">GCK72_005952</name>
</gene>
<dbReference type="EMBL" id="WUAV01000002">
    <property type="protein sequence ID" value="KAF1765997.1"/>
    <property type="molecule type" value="Genomic_DNA"/>
</dbReference>
<keyword evidence="2" id="KW-0472">Membrane</keyword>
<accession>A0A6A5HGQ5</accession>
<dbReference type="AlphaFoldDB" id="A0A6A5HGQ5"/>
<keyword evidence="2" id="KW-1133">Transmembrane helix</keyword>
<reference evidence="3 4" key="1">
    <citation type="submission" date="2019-12" db="EMBL/GenBank/DDBJ databases">
        <title>Chromosome-level assembly of the Caenorhabditis remanei genome.</title>
        <authorList>
            <person name="Teterina A.A."/>
            <person name="Willis J.H."/>
            <person name="Phillips P.C."/>
        </authorList>
    </citation>
    <scope>NUCLEOTIDE SEQUENCE [LARGE SCALE GENOMIC DNA]</scope>
    <source>
        <strain evidence="3 4">PX506</strain>
        <tissue evidence="3">Whole organism</tissue>
    </source>
</reference>
<comment type="caution">
    <text evidence="3">The sequence shown here is derived from an EMBL/GenBank/DDBJ whole genome shotgun (WGS) entry which is preliminary data.</text>
</comment>
<dbReference type="RefSeq" id="XP_003109091.2">
    <property type="nucleotide sequence ID" value="XM_003109043.2"/>
</dbReference>
<feature type="compositionally biased region" description="Basic residues" evidence="1">
    <location>
        <begin position="45"/>
        <end position="64"/>
    </location>
</feature>
<evidence type="ECO:0000256" key="2">
    <source>
        <dbReference type="SAM" id="Phobius"/>
    </source>
</evidence>
<feature type="region of interest" description="Disordered" evidence="1">
    <location>
        <begin position="1"/>
        <end position="64"/>
    </location>
</feature>
<proteinExistence type="predicted"/>
<organism evidence="3 4">
    <name type="scientific">Caenorhabditis remanei</name>
    <name type="common">Caenorhabditis vulgaris</name>
    <dbReference type="NCBI Taxonomy" id="31234"/>
    <lineage>
        <taxon>Eukaryota</taxon>
        <taxon>Metazoa</taxon>
        <taxon>Ecdysozoa</taxon>
        <taxon>Nematoda</taxon>
        <taxon>Chromadorea</taxon>
        <taxon>Rhabditida</taxon>
        <taxon>Rhabditina</taxon>
        <taxon>Rhabditomorpha</taxon>
        <taxon>Rhabditoidea</taxon>
        <taxon>Rhabditidae</taxon>
        <taxon>Peloderinae</taxon>
        <taxon>Caenorhabditis</taxon>
    </lineage>
</organism>
<dbReference type="Proteomes" id="UP000483820">
    <property type="component" value="Chromosome II"/>
</dbReference>
<name>A0A6A5HGQ5_CAERE</name>
<evidence type="ECO:0000313" key="4">
    <source>
        <dbReference type="Proteomes" id="UP000483820"/>
    </source>
</evidence>
<protein>
    <submittedName>
        <fullName evidence="3">Uncharacterized protein</fullName>
    </submittedName>
</protein>
<dbReference type="GeneID" id="9800375"/>
<feature type="transmembrane region" description="Helical" evidence="2">
    <location>
        <begin position="85"/>
        <end position="111"/>
    </location>
</feature>
<evidence type="ECO:0000256" key="1">
    <source>
        <dbReference type="SAM" id="MobiDB-lite"/>
    </source>
</evidence>